<evidence type="ECO:0000256" key="11">
    <source>
        <dbReference type="HAMAP-Rule" id="MF_00244"/>
    </source>
</evidence>
<feature type="domain" description="Cytidyltransferase-like" evidence="12">
    <location>
        <begin position="24"/>
        <end position="184"/>
    </location>
</feature>
<dbReference type="NCBIfam" id="TIGR00482">
    <property type="entry name" value="nicotinate (nicotinamide) nucleotide adenylyltransferase"/>
    <property type="match status" value="1"/>
</dbReference>
<dbReference type="SUPFAM" id="SSF52374">
    <property type="entry name" value="Nucleotidylyl transferase"/>
    <property type="match status" value="1"/>
</dbReference>
<reference evidence="13 14" key="1">
    <citation type="submission" date="2018-05" db="EMBL/GenBank/DDBJ databases">
        <title>Genomic Encyclopedia of Type Strains, Phase IV (KMG-IV): sequencing the most valuable type-strain genomes for metagenomic binning, comparative biology and taxonomic classification.</title>
        <authorList>
            <person name="Goeker M."/>
        </authorList>
    </citation>
    <scope>NUCLEOTIDE SEQUENCE [LARGE SCALE GENOMIC DNA]</scope>
    <source>
        <strain evidence="13 14">DSM 100333</strain>
    </source>
</reference>
<dbReference type="InterPro" id="IPR005248">
    <property type="entry name" value="NadD/NMNAT"/>
</dbReference>
<dbReference type="InterPro" id="IPR014729">
    <property type="entry name" value="Rossmann-like_a/b/a_fold"/>
</dbReference>
<dbReference type="CDD" id="cd02165">
    <property type="entry name" value="NMNAT"/>
    <property type="match status" value="1"/>
</dbReference>
<dbReference type="PANTHER" id="PTHR39321">
    <property type="entry name" value="NICOTINATE-NUCLEOTIDE ADENYLYLTRANSFERASE-RELATED"/>
    <property type="match status" value="1"/>
</dbReference>
<keyword evidence="4 11" id="KW-0662">Pyridine nucleotide biosynthesis</keyword>
<evidence type="ECO:0000256" key="6">
    <source>
        <dbReference type="ARBA" id="ARBA00022695"/>
    </source>
</evidence>
<comment type="function">
    <text evidence="1 11">Catalyzes the reversible adenylation of nicotinate mononucleotide (NaMN) to nicotinic acid adenine dinucleotide (NaAD).</text>
</comment>
<keyword evidence="7 11" id="KW-0547">Nucleotide-binding</keyword>
<evidence type="ECO:0000256" key="2">
    <source>
        <dbReference type="ARBA" id="ARBA00005019"/>
    </source>
</evidence>
<name>A0A2U0U519_9BACT</name>
<dbReference type="EC" id="2.7.7.18" evidence="11"/>
<dbReference type="NCBIfam" id="TIGR00125">
    <property type="entry name" value="cyt_tran_rel"/>
    <property type="match status" value="1"/>
</dbReference>
<dbReference type="Pfam" id="PF01467">
    <property type="entry name" value="CTP_transf_like"/>
    <property type="match status" value="1"/>
</dbReference>
<evidence type="ECO:0000256" key="5">
    <source>
        <dbReference type="ARBA" id="ARBA00022679"/>
    </source>
</evidence>
<dbReference type="RefSeq" id="WP_116616848.1">
    <property type="nucleotide sequence ID" value="NZ_QENY01000014.1"/>
</dbReference>
<evidence type="ECO:0000259" key="12">
    <source>
        <dbReference type="Pfam" id="PF01467"/>
    </source>
</evidence>
<dbReference type="GO" id="GO:0005524">
    <property type="term" value="F:ATP binding"/>
    <property type="evidence" value="ECO:0007669"/>
    <property type="project" value="UniProtKB-KW"/>
</dbReference>
<keyword evidence="6 11" id="KW-0548">Nucleotidyltransferase</keyword>
<protein>
    <recommendedName>
        <fullName evidence="11">Probable nicotinate-nucleotide adenylyltransferase</fullName>
        <ecNumber evidence="11">2.7.7.18</ecNumber>
    </recommendedName>
    <alternativeName>
        <fullName evidence="11">Deamido-NAD(+) diphosphorylase</fullName>
    </alternativeName>
    <alternativeName>
        <fullName evidence="11">Deamido-NAD(+) pyrophosphorylase</fullName>
    </alternativeName>
    <alternativeName>
        <fullName evidence="11">Nicotinate mononucleotide adenylyltransferase</fullName>
        <shortName evidence="11">NaMN adenylyltransferase</shortName>
    </alternativeName>
</protein>
<keyword evidence="5 11" id="KW-0808">Transferase</keyword>
<evidence type="ECO:0000256" key="4">
    <source>
        <dbReference type="ARBA" id="ARBA00022642"/>
    </source>
</evidence>
<evidence type="ECO:0000256" key="9">
    <source>
        <dbReference type="ARBA" id="ARBA00023027"/>
    </source>
</evidence>
<evidence type="ECO:0000256" key="8">
    <source>
        <dbReference type="ARBA" id="ARBA00022840"/>
    </source>
</evidence>
<gene>
    <name evidence="11" type="primary">nadD</name>
    <name evidence="13" type="ORF">C7379_11467</name>
</gene>
<dbReference type="PANTHER" id="PTHR39321:SF3">
    <property type="entry name" value="PHOSPHOPANTETHEINE ADENYLYLTRANSFERASE"/>
    <property type="match status" value="1"/>
</dbReference>
<evidence type="ECO:0000313" key="13">
    <source>
        <dbReference type="EMBL" id="PVX52720.1"/>
    </source>
</evidence>
<evidence type="ECO:0000256" key="1">
    <source>
        <dbReference type="ARBA" id="ARBA00002324"/>
    </source>
</evidence>
<comment type="catalytic activity">
    <reaction evidence="10 11">
        <text>nicotinate beta-D-ribonucleotide + ATP + H(+) = deamido-NAD(+) + diphosphate</text>
        <dbReference type="Rhea" id="RHEA:22860"/>
        <dbReference type="ChEBI" id="CHEBI:15378"/>
        <dbReference type="ChEBI" id="CHEBI:30616"/>
        <dbReference type="ChEBI" id="CHEBI:33019"/>
        <dbReference type="ChEBI" id="CHEBI:57502"/>
        <dbReference type="ChEBI" id="CHEBI:58437"/>
        <dbReference type="EC" id="2.7.7.18"/>
    </reaction>
</comment>
<accession>A0A2U0U519</accession>
<sequence>MNAIAPPSLATRATTHDRRLRTGVFGGSFNPIHVGHIALARQILQAAHLEEVWFMVSPLNPFKTNDTQLLDDRSRLDLTSRALATEPTLKASDYEFHLPKPSYMWNTLKHLATDYPERTFILIIGADNWLAFDRWAEPQYILSHHEIAIYPRKGYPIDRSKLPPNVHLVDTQLYPLSSTEIRRRVKARQPIDGLVPDAILPMVQKLYR</sequence>
<dbReference type="GO" id="GO:0004515">
    <property type="term" value="F:nicotinate-nucleotide adenylyltransferase activity"/>
    <property type="evidence" value="ECO:0007669"/>
    <property type="project" value="UniProtKB-UniRule"/>
</dbReference>
<dbReference type="OrthoDB" id="5295945at2"/>
<dbReference type="HAMAP" id="MF_00244">
    <property type="entry name" value="NaMN_adenylyltr"/>
    <property type="match status" value="1"/>
</dbReference>
<proteinExistence type="inferred from homology"/>
<comment type="similarity">
    <text evidence="3 11">Belongs to the NadD family.</text>
</comment>
<dbReference type="AlphaFoldDB" id="A0A2U0U519"/>
<evidence type="ECO:0000313" key="14">
    <source>
        <dbReference type="Proteomes" id="UP000245870"/>
    </source>
</evidence>
<comment type="pathway">
    <text evidence="2 11">Cofactor biosynthesis; NAD(+) biosynthesis; deamido-NAD(+) from nicotinate D-ribonucleotide: step 1/1.</text>
</comment>
<comment type="caution">
    <text evidence="13">The sequence shown here is derived from an EMBL/GenBank/DDBJ whole genome shotgun (WGS) entry which is preliminary data.</text>
</comment>
<organism evidence="13 14">
    <name type="scientific">Hallella colorans</name>
    <dbReference type="NCBI Taxonomy" id="1703337"/>
    <lineage>
        <taxon>Bacteria</taxon>
        <taxon>Pseudomonadati</taxon>
        <taxon>Bacteroidota</taxon>
        <taxon>Bacteroidia</taxon>
        <taxon>Bacteroidales</taxon>
        <taxon>Prevotellaceae</taxon>
        <taxon>Hallella</taxon>
    </lineage>
</organism>
<dbReference type="InterPro" id="IPR004821">
    <property type="entry name" value="Cyt_trans-like"/>
</dbReference>
<dbReference type="Gene3D" id="3.40.50.620">
    <property type="entry name" value="HUPs"/>
    <property type="match status" value="1"/>
</dbReference>
<dbReference type="UniPathway" id="UPA00253">
    <property type="reaction ID" value="UER00332"/>
</dbReference>
<evidence type="ECO:0000256" key="10">
    <source>
        <dbReference type="ARBA" id="ARBA00048721"/>
    </source>
</evidence>
<keyword evidence="9 11" id="KW-0520">NAD</keyword>
<dbReference type="Proteomes" id="UP000245870">
    <property type="component" value="Unassembled WGS sequence"/>
</dbReference>
<keyword evidence="14" id="KW-1185">Reference proteome</keyword>
<keyword evidence="8 11" id="KW-0067">ATP-binding</keyword>
<dbReference type="EMBL" id="QENY01000014">
    <property type="protein sequence ID" value="PVX52720.1"/>
    <property type="molecule type" value="Genomic_DNA"/>
</dbReference>
<dbReference type="GO" id="GO:0009435">
    <property type="term" value="P:NAD+ biosynthetic process"/>
    <property type="evidence" value="ECO:0007669"/>
    <property type="project" value="UniProtKB-UniRule"/>
</dbReference>
<evidence type="ECO:0000256" key="3">
    <source>
        <dbReference type="ARBA" id="ARBA00009014"/>
    </source>
</evidence>
<evidence type="ECO:0000256" key="7">
    <source>
        <dbReference type="ARBA" id="ARBA00022741"/>
    </source>
</evidence>